<reference evidence="1 2" key="1">
    <citation type="submission" date="2023-12" db="EMBL/GenBank/DDBJ databases">
        <title>A high-quality genome assembly for Dillenia turbinata (Dilleniales).</title>
        <authorList>
            <person name="Chanderbali A."/>
        </authorList>
    </citation>
    <scope>NUCLEOTIDE SEQUENCE [LARGE SCALE GENOMIC DNA]</scope>
    <source>
        <strain evidence="1">LSX21</strain>
        <tissue evidence="1">Leaf</tissue>
    </source>
</reference>
<name>A0AAN8ZI12_9MAGN</name>
<gene>
    <name evidence="1" type="ORF">RJ641_027301</name>
</gene>
<dbReference type="AlphaFoldDB" id="A0AAN8ZI12"/>
<sequence length="90" mass="10039">NRKCAKKELTGKLLKRTVAGVYMGMEYGMERIHEIRDWCRELYCLSSVLNPMLHGALTGDVISAASNKNEDKIVMDAIAGGAILHLRQSF</sequence>
<feature type="non-terminal residue" evidence="1">
    <location>
        <position position="1"/>
    </location>
</feature>
<keyword evidence="2" id="KW-1185">Reference proteome</keyword>
<dbReference type="Proteomes" id="UP001370490">
    <property type="component" value="Unassembled WGS sequence"/>
</dbReference>
<accession>A0AAN8ZI12</accession>
<organism evidence="1 2">
    <name type="scientific">Dillenia turbinata</name>
    <dbReference type="NCBI Taxonomy" id="194707"/>
    <lineage>
        <taxon>Eukaryota</taxon>
        <taxon>Viridiplantae</taxon>
        <taxon>Streptophyta</taxon>
        <taxon>Embryophyta</taxon>
        <taxon>Tracheophyta</taxon>
        <taxon>Spermatophyta</taxon>
        <taxon>Magnoliopsida</taxon>
        <taxon>eudicotyledons</taxon>
        <taxon>Gunneridae</taxon>
        <taxon>Pentapetalae</taxon>
        <taxon>Dilleniales</taxon>
        <taxon>Dilleniaceae</taxon>
        <taxon>Dillenia</taxon>
    </lineage>
</organism>
<evidence type="ECO:0000313" key="1">
    <source>
        <dbReference type="EMBL" id="KAK6941924.1"/>
    </source>
</evidence>
<evidence type="ECO:0000313" key="2">
    <source>
        <dbReference type="Proteomes" id="UP001370490"/>
    </source>
</evidence>
<proteinExistence type="predicted"/>
<comment type="caution">
    <text evidence="1">The sequence shown here is derived from an EMBL/GenBank/DDBJ whole genome shotgun (WGS) entry which is preliminary data.</text>
</comment>
<dbReference type="EMBL" id="JBAMMX010000004">
    <property type="protein sequence ID" value="KAK6941924.1"/>
    <property type="molecule type" value="Genomic_DNA"/>
</dbReference>
<protein>
    <submittedName>
        <fullName evidence="1">Uncharacterized protein</fullName>
    </submittedName>
</protein>